<dbReference type="PANTHER" id="PTHR42796:SF4">
    <property type="entry name" value="FUMARYLACETOACETATE HYDROLASE DOMAIN-CONTAINING PROTEIN 2A"/>
    <property type="match status" value="1"/>
</dbReference>
<dbReference type="EMBL" id="CP070371">
    <property type="protein sequence ID" value="QRZ15145.1"/>
    <property type="molecule type" value="Genomic_DNA"/>
</dbReference>
<gene>
    <name evidence="4" type="ORF">JWJ88_19640</name>
</gene>
<dbReference type="PANTHER" id="PTHR42796">
    <property type="entry name" value="FUMARYLACETOACETATE HYDROLASE DOMAIN-CONTAINING PROTEIN 2A-RELATED"/>
    <property type="match status" value="1"/>
</dbReference>
<feature type="domain" description="Fumarylacetoacetase-like C-terminal" evidence="3">
    <location>
        <begin position="90"/>
        <end position="302"/>
    </location>
</feature>
<dbReference type="InterPro" id="IPR011234">
    <property type="entry name" value="Fumarylacetoacetase-like_C"/>
</dbReference>
<evidence type="ECO:0000313" key="4">
    <source>
        <dbReference type="EMBL" id="QRZ15145.1"/>
    </source>
</evidence>
<organism evidence="4 5">
    <name type="scientific">Paracoccus methylovorus</name>
    <dbReference type="NCBI Taxonomy" id="2812658"/>
    <lineage>
        <taxon>Bacteria</taxon>
        <taxon>Pseudomonadati</taxon>
        <taxon>Pseudomonadota</taxon>
        <taxon>Alphaproteobacteria</taxon>
        <taxon>Rhodobacterales</taxon>
        <taxon>Paracoccaceae</taxon>
        <taxon>Paracoccus</taxon>
    </lineage>
</organism>
<evidence type="ECO:0000256" key="2">
    <source>
        <dbReference type="ARBA" id="ARBA00022723"/>
    </source>
</evidence>
<dbReference type="Gene3D" id="3.90.850.10">
    <property type="entry name" value="Fumarylacetoacetase-like, C-terminal domain"/>
    <property type="match status" value="1"/>
</dbReference>
<name>A0ABX7JLM2_9RHOB</name>
<keyword evidence="2" id="KW-0479">Metal-binding</keyword>
<evidence type="ECO:0000313" key="5">
    <source>
        <dbReference type="Proteomes" id="UP000663629"/>
    </source>
</evidence>
<sequence>MHDDLADGVRWALATLQGAGGPLPVLETATGLYDLRRLLEGAGAPARDVAGLFADWPASAALLATLAERPDPAARVADGVRLAPILYPGKVLCAGANYYRHLEEMGVKGATRQNQRLFFFFKPPRNAVVGEGDTLHMPLDTAQMDWEIELAAVIGKPARAVAPEDALSHVAGYMVAIDACARDLNKAADTFYKLDWVAGKAQESCCPLGPRFVPASAIADPQALRLTLDVNGTRKQDDTTGDMIFSIAEQISVASRIMQLDPGDVVLTGTPAGVGVPKGEFLKPGDRLDAAIEGIGRLSVTVQPPVTAIRTPLA</sequence>
<reference evidence="4 5" key="1">
    <citation type="submission" date="2021-02" db="EMBL/GenBank/DDBJ databases">
        <title>Paracoccus methylovroum sp.nov., a new methanol and methylamine utilizing methylotrophic denitrifer.</title>
        <authorList>
            <person name="Timsy T."/>
            <person name="Behrendt U."/>
            <person name="Ulrich A."/>
            <person name="Spanner T."/>
            <person name="Foesel B.U."/>
            <person name="Horn M.A."/>
            <person name="Kolb S."/>
        </authorList>
    </citation>
    <scope>NUCLEOTIDE SEQUENCE [LARGE SCALE GENOMIC DNA]</scope>
    <source>
        <strain evidence="4 5">H4-D09</strain>
    </source>
</reference>
<dbReference type="Pfam" id="PF01557">
    <property type="entry name" value="FAA_hydrolase"/>
    <property type="match status" value="1"/>
</dbReference>
<evidence type="ECO:0000256" key="1">
    <source>
        <dbReference type="ARBA" id="ARBA00010211"/>
    </source>
</evidence>
<dbReference type="InterPro" id="IPR051121">
    <property type="entry name" value="FAH"/>
</dbReference>
<accession>A0ABX7JLM2</accession>
<dbReference type="Proteomes" id="UP000663629">
    <property type="component" value="Chromosome 2"/>
</dbReference>
<evidence type="ECO:0000259" key="3">
    <source>
        <dbReference type="Pfam" id="PF01557"/>
    </source>
</evidence>
<proteinExistence type="inferred from homology"/>
<dbReference type="InterPro" id="IPR036663">
    <property type="entry name" value="Fumarylacetoacetase_C_sf"/>
</dbReference>
<comment type="similarity">
    <text evidence="1">Belongs to the FAH family.</text>
</comment>
<keyword evidence="5" id="KW-1185">Reference proteome</keyword>
<dbReference type="GO" id="GO:0016787">
    <property type="term" value="F:hydrolase activity"/>
    <property type="evidence" value="ECO:0007669"/>
    <property type="project" value="UniProtKB-KW"/>
</dbReference>
<protein>
    <submittedName>
        <fullName evidence="4">Fumarylacetoacetate hydrolase family protein</fullName>
    </submittedName>
</protein>
<dbReference type="SUPFAM" id="SSF56529">
    <property type="entry name" value="FAH"/>
    <property type="match status" value="1"/>
</dbReference>
<keyword evidence="4" id="KW-0378">Hydrolase</keyword>
<dbReference type="RefSeq" id="WP_205296104.1">
    <property type="nucleotide sequence ID" value="NZ_CP070371.1"/>
</dbReference>